<reference evidence="2 3" key="1">
    <citation type="journal article" date="2016" name="Nat. Commun.">
        <title>Thousands of microbial genomes shed light on interconnected biogeochemical processes in an aquifer system.</title>
        <authorList>
            <person name="Anantharaman K."/>
            <person name="Brown C.T."/>
            <person name="Hug L.A."/>
            <person name="Sharon I."/>
            <person name="Castelle C.J."/>
            <person name="Probst A.J."/>
            <person name="Thomas B.C."/>
            <person name="Singh A."/>
            <person name="Wilkins M.J."/>
            <person name="Karaoz U."/>
            <person name="Brodie E.L."/>
            <person name="Williams K.H."/>
            <person name="Hubbard S.S."/>
            <person name="Banfield J.F."/>
        </authorList>
    </citation>
    <scope>NUCLEOTIDE SEQUENCE [LARGE SCALE GENOMIC DNA]</scope>
</reference>
<accession>A0A1G2M2J2</accession>
<dbReference type="Proteomes" id="UP000178873">
    <property type="component" value="Unassembled WGS sequence"/>
</dbReference>
<proteinExistence type="predicted"/>
<evidence type="ECO:0000313" key="3">
    <source>
        <dbReference type="Proteomes" id="UP000178873"/>
    </source>
</evidence>
<dbReference type="STRING" id="1802301.A2664_01445"/>
<evidence type="ECO:0000313" key="2">
    <source>
        <dbReference type="EMBL" id="OHA17994.1"/>
    </source>
</evidence>
<evidence type="ECO:0000256" key="1">
    <source>
        <dbReference type="SAM" id="Phobius"/>
    </source>
</evidence>
<keyword evidence="1" id="KW-0812">Transmembrane</keyword>
<keyword evidence="1" id="KW-0472">Membrane</keyword>
<comment type="caution">
    <text evidence="2">The sequence shown here is derived from an EMBL/GenBank/DDBJ whole genome shotgun (WGS) entry which is preliminary data.</text>
</comment>
<sequence>MAFNMKNFLHSISHPKFGRYTLGAKPSTDWLVIFGNFLLLTSLLVLLSISQYGLWSNGIVDPDSSGKPELLSTKLLNRVTGEYDARAAAYDDLSRRTVTLPDPSK</sequence>
<organism evidence="2 3">
    <name type="scientific">Candidatus Taylorbacteria bacterium RIFCSPHIGHO2_01_FULL_46_22b</name>
    <dbReference type="NCBI Taxonomy" id="1802301"/>
    <lineage>
        <taxon>Bacteria</taxon>
        <taxon>Candidatus Tayloriibacteriota</taxon>
    </lineage>
</organism>
<keyword evidence="1" id="KW-1133">Transmembrane helix</keyword>
<name>A0A1G2M2J2_9BACT</name>
<dbReference type="AlphaFoldDB" id="A0A1G2M2J2"/>
<protein>
    <submittedName>
        <fullName evidence="2">Uncharacterized protein</fullName>
    </submittedName>
</protein>
<gene>
    <name evidence="2" type="ORF">A2664_01445</name>
</gene>
<feature type="transmembrane region" description="Helical" evidence="1">
    <location>
        <begin position="30"/>
        <end position="49"/>
    </location>
</feature>
<dbReference type="EMBL" id="MHRF01000010">
    <property type="protein sequence ID" value="OHA17994.1"/>
    <property type="molecule type" value="Genomic_DNA"/>
</dbReference>